<evidence type="ECO:0000259" key="2">
    <source>
        <dbReference type="Pfam" id="PF13791"/>
    </source>
</evidence>
<accession>A0A917TX91</accession>
<sequence length="295" mass="33796">MNDKNSSKKNSEIDFVNKPSFQKQISKTRRKQIGLYIIISLVSLVVTISIVHSGSRYLIHKKIDESKQQDIQVFSDKPVKGAGIKYGYTTYHYNLFSVEAETTYFKTIGNRKIIWDTETKKYPAIGGEEVIDRGTGIVEDNPMDQYLGRPVIYNYLTNERVIEFYYPGIDYEFLPQELDIATELDENKLIEIAISFNEPILINELGKKLGSRNVDWLWIPSKTKAQEEIHEVNKVRNGNSAYGFGVSSENPYWENFEKNLSASGAVISGTPQELERFLNMNFIRSSTIGVTIDKY</sequence>
<dbReference type="Proteomes" id="UP000618460">
    <property type="component" value="Unassembled WGS sequence"/>
</dbReference>
<keyword evidence="1" id="KW-0472">Membrane</keyword>
<dbReference type="EMBL" id="BMLG01000032">
    <property type="protein sequence ID" value="GGM42908.1"/>
    <property type="molecule type" value="Genomic_DNA"/>
</dbReference>
<proteinExistence type="predicted"/>
<keyword evidence="1" id="KW-0812">Transmembrane</keyword>
<dbReference type="RefSeq" id="WP_162879247.1">
    <property type="nucleotide sequence ID" value="NZ_BMLG01000032.1"/>
</dbReference>
<feature type="transmembrane region" description="Helical" evidence="1">
    <location>
        <begin position="33"/>
        <end position="52"/>
    </location>
</feature>
<reference evidence="3" key="2">
    <citation type="submission" date="2020-09" db="EMBL/GenBank/DDBJ databases">
        <authorList>
            <person name="Sun Q."/>
            <person name="Zhou Y."/>
        </authorList>
    </citation>
    <scope>NUCLEOTIDE SEQUENCE</scope>
    <source>
        <strain evidence="3">CGMCC 1.6333</strain>
    </source>
</reference>
<dbReference type="Pfam" id="PF13791">
    <property type="entry name" value="Sigma_reg_C"/>
    <property type="match status" value="1"/>
</dbReference>
<evidence type="ECO:0000313" key="4">
    <source>
        <dbReference type="Proteomes" id="UP000618460"/>
    </source>
</evidence>
<feature type="domain" description="Sigma factor regulator C-terminal" evidence="2">
    <location>
        <begin position="183"/>
        <end position="251"/>
    </location>
</feature>
<comment type="caution">
    <text evidence="3">The sequence shown here is derived from an EMBL/GenBank/DDBJ whole genome shotgun (WGS) entry which is preliminary data.</text>
</comment>
<keyword evidence="4" id="KW-1185">Reference proteome</keyword>
<protein>
    <recommendedName>
        <fullName evidence="2">Sigma factor regulator C-terminal domain-containing protein</fullName>
    </recommendedName>
</protein>
<dbReference type="InterPro" id="IPR025672">
    <property type="entry name" value="Sigma_reg_C_dom"/>
</dbReference>
<name>A0A917TX91_9BACI</name>
<evidence type="ECO:0000313" key="3">
    <source>
        <dbReference type="EMBL" id="GGM42908.1"/>
    </source>
</evidence>
<gene>
    <name evidence="3" type="ORF">GCM10011351_31040</name>
</gene>
<keyword evidence="1" id="KW-1133">Transmembrane helix</keyword>
<evidence type="ECO:0000256" key="1">
    <source>
        <dbReference type="SAM" id="Phobius"/>
    </source>
</evidence>
<reference evidence="3" key="1">
    <citation type="journal article" date="2014" name="Int. J. Syst. Evol. Microbiol.">
        <title>Complete genome sequence of Corynebacterium casei LMG S-19264T (=DSM 44701T), isolated from a smear-ripened cheese.</title>
        <authorList>
            <consortium name="US DOE Joint Genome Institute (JGI-PGF)"/>
            <person name="Walter F."/>
            <person name="Albersmeier A."/>
            <person name="Kalinowski J."/>
            <person name="Ruckert C."/>
        </authorList>
    </citation>
    <scope>NUCLEOTIDE SEQUENCE</scope>
    <source>
        <strain evidence="3">CGMCC 1.6333</strain>
    </source>
</reference>
<organism evidence="3 4">
    <name type="scientific">Paraliobacillus quinghaiensis</name>
    <dbReference type="NCBI Taxonomy" id="470815"/>
    <lineage>
        <taxon>Bacteria</taxon>
        <taxon>Bacillati</taxon>
        <taxon>Bacillota</taxon>
        <taxon>Bacilli</taxon>
        <taxon>Bacillales</taxon>
        <taxon>Bacillaceae</taxon>
        <taxon>Paraliobacillus</taxon>
    </lineage>
</organism>
<dbReference type="AlphaFoldDB" id="A0A917TX91"/>